<keyword evidence="1" id="KW-0472">Membrane</keyword>
<feature type="transmembrane region" description="Helical" evidence="1">
    <location>
        <begin position="447"/>
        <end position="469"/>
    </location>
</feature>
<evidence type="ECO:0000256" key="1">
    <source>
        <dbReference type="SAM" id="Phobius"/>
    </source>
</evidence>
<name>A0A4Q2DP08_9AGAR</name>
<dbReference type="Proteomes" id="UP000290288">
    <property type="component" value="Unassembled WGS sequence"/>
</dbReference>
<dbReference type="OrthoDB" id="2657661at2759"/>
<accession>A0A4Q2DP08</accession>
<gene>
    <name evidence="2" type="ORF">EST38_g3817</name>
</gene>
<dbReference type="AlphaFoldDB" id="A0A4Q2DP08"/>
<reference evidence="2 3" key="1">
    <citation type="submission" date="2019-01" db="EMBL/GenBank/DDBJ databases">
        <title>Draft genome sequence of Psathyrella aberdarensis IHI B618.</title>
        <authorList>
            <person name="Buettner E."/>
            <person name="Kellner H."/>
        </authorList>
    </citation>
    <scope>NUCLEOTIDE SEQUENCE [LARGE SCALE GENOMIC DNA]</scope>
    <source>
        <strain evidence="2 3">IHI B618</strain>
    </source>
</reference>
<feature type="transmembrane region" description="Helical" evidence="1">
    <location>
        <begin position="495"/>
        <end position="515"/>
    </location>
</feature>
<dbReference type="EMBL" id="SDEE01000086">
    <property type="protein sequence ID" value="RXW22040.1"/>
    <property type="molecule type" value="Genomic_DNA"/>
</dbReference>
<dbReference type="STRING" id="2316362.A0A4Q2DP08"/>
<evidence type="ECO:0000313" key="3">
    <source>
        <dbReference type="Proteomes" id="UP000290288"/>
    </source>
</evidence>
<sequence>MRPEPLSSMVYMLLDRPTLLGMLHGPRSICDPVYRIRIRIMRDTRSLSSHPIHLTHPSLSVGIVYRIRSWGLGLTKEKEQEEGKERLIYAESLRHDLNLGQARVFPIVPEFFQRYDRTAFSKKEKTNVIIESFTLDFRPYPDPSGWKPIVHPEGILYFYNEEKNAVTEANLYNFLYYEKITSDIATLEDFIRARNLRMPEHYTLAMDLNMKPHGAIDTDYYYADHDRKIVFFLDDVEAQTSLPVWSQLKGVTSMAHLKHEIEAQYWYHGVLYPSTIELTAEHVVELRDVILHYLGDMITSHYSTSPYSASELNTMLGQVNNLQKNVGRDSPGAVSLLTRQKFLNWYGVPEVRINRDQSVHGERKHKTLLIKILSPLLFSAPDVHLPALEKMWVDGLMHSPVWREAIGKLNEEWQEFTLYASVLLNANVAYLAVQSIDKNKPGYRSPVQIGCYLSVVASIGSIILGLLLLRQNRTRIHGTMEEVNGFLQARSHPRLGLETLAILYSLPYALLLWGVRMELLRQF</sequence>
<organism evidence="2 3">
    <name type="scientific">Candolleomyces aberdarensis</name>
    <dbReference type="NCBI Taxonomy" id="2316362"/>
    <lineage>
        <taxon>Eukaryota</taxon>
        <taxon>Fungi</taxon>
        <taxon>Dikarya</taxon>
        <taxon>Basidiomycota</taxon>
        <taxon>Agaricomycotina</taxon>
        <taxon>Agaricomycetes</taxon>
        <taxon>Agaricomycetidae</taxon>
        <taxon>Agaricales</taxon>
        <taxon>Agaricineae</taxon>
        <taxon>Psathyrellaceae</taxon>
        <taxon>Candolleomyces</taxon>
    </lineage>
</organism>
<keyword evidence="3" id="KW-1185">Reference proteome</keyword>
<evidence type="ECO:0000313" key="2">
    <source>
        <dbReference type="EMBL" id="RXW22040.1"/>
    </source>
</evidence>
<keyword evidence="1" id="KW-1133">Transmembrane helix</keyword>
<comment type="caution">
    <text evidence="2">The sequence shown here is derived from an EMBL/GenBank/DDBJ whole genome shotgun (WGS) entry which is preliminary data.</text>
</comment>
<protein>
    <submittedName>
        <fullName evidence="2">Uncharacterized protein</fullName>
    </submittedName>
</protein>
<proteinExistence type="predicted"/>
<keyword evidence="1" id="KW-0812">Transmembrane</keyword>